<dbReference type="GO" id="GO:0140359">
    <property type="term" value="F:ABC-type transporter activity"/>
    <property type="evidence" value="ECO:0007669"/>
    <property type="project" value="InterPro"/>
</dbReference>
<keyword evidence="16" id="KW-1185">Reference proteome</keyword>
<evidence type="ECO:0000259" key="14">
    <source>
        <dbReference type="PROSITE" id="PS50929"/>
    </source>
</evidence>
<dbReference type="InterPro" id="IPR027417">
    <property type="entry name" value="P-loop_NTPase"/>
</dbReference>
<feature type="region of interest" description="Disordered" evidence="10">
    <location>
        <begin position="95"/>
        <end position="157"/>
    </location>
</feature>
<dbReference type="InterPro" id="IPR003593">
    <property type="entry name" value="AAA+_ATPase"/>
</dbReference>
<dbReference type="CDD" id="cd03244">
    <property type="entry name" value="ABCC_MRP_domain2"/>
    <property type="match status" value="1"/>
</dbReference>
<keyword evidence="6" id="KW-0547">Nucleotide-binding</keyword>
<evidence type="ECO:0000313" key="15">
    <source>
        <dbReference type="EMBL" id="CAI2360453.1"/>
    </source>
</evidence>
<dbReference type="GO" id="GO:0016887">
    <property type="term" value="F:ATP hydrolysis activity"/>
    <property type="evidence" value="ECO:0007669"/>
    <property type="project" value="InterPro"/>
</dbReference>
<keyword evidence="7" id="KW-0067">ATP-binding</keyword>
<dbReference type="PANTHER" id="PTHR24223">
    <property type="entry name" value="ATP-BINDING CASSETTE SUB-FAMILY C"/>
    <property type="match status" value="1"/>
</dbReference>
<comment type="subcellular location">
    <subcellularLocation>
        <location evidence="1">Membrane</location>
        <topology evidence="1">Multi-pass membrane protein</topology>
    </subcellularLocation>
</comment>
<evidence type="ECO:0000256" key="10">
    <source>
        <dbReference type="SAM" id="MobiDB-lite"/>
    </source>
</evidence>
<feature type="domain" description="ABC transporter" evidence="13">
    <location>
        <begin position="778"/>
        <end position="1000"/>
    </location>
</feature>
<dbReference type="Proteomes" id="UP001295684">
    <property type="component" value="Unassembled WGS sequence"/>
</dbReference>
<feature type="signal peptide" evidence="12">
    <location>
        <begin position="1"/>
        <end position="18"/>
    </location>
</feature>
<dbReference type="Gene3D" id="1.20.1560.10">
    <property type="entry name" value="ABC transporter type 1, transmembrane domain"/>
    <property type="match status" value="1"/>
</dbReference>
<dbReference type="SUPFAM" id="SSF90123">
    <property type="entry name" value="ABC transporter transmembrane region"/>
    <property type="match status" value="1"/>
</dbReference>
<feature type="transmembrane region" description="Helical" evidence="11">
    <location>
        <begin position="692"/>
        <end position="708"/>
    </location>
</feature>
<evidence type="ECO:0000256" key="9">
    <source>
        <dbReference type="ARBA" id="ARBA00023136"/>
    </source>
</evidence>
<dbReference type="PROSITE" id="PS50929">
    <property type="entry name" value="ABC_TM1F"/>
    <property type="match status" value="1"/>
</dbReference>
<gene>
    <name evidence="15" type="ORF">ECRASSUSDP1_LOCUS1757</name>
</gene>
<dbReference type="SMART" id="SM00382">
    <property type="entry name" value="AAA"/>
    <property type="match status" value="2"/>
</dbReference>
<organism evidence="15 16">
    <name type="scientific">Euplotes crassus</name>
    <dbReference type="NCBI Taxonomy" id="5936"/>
    <lineage>
        <taxon>Eukaryota</taxon>
        <taxon>Sar</taxon>
        <taxon>Alveolata</taxon>
        <taxon>Ciliophora</taxon>
        <taxon>Intramacronucleata</taxon>
        <taxon>Spirotrichea</taxon>
        <taxon>Hypotrichia</taxon>
        <taxon>Euplotida</taxon>
        <taxon>Euplotidae</taxon>
        <taxon>Moneuplotes</taxon>
    </lineage>
</organism>
<dbReference type="InterPro" id="IPR036640">
    <property type="entry name" value="ABC1_TM_sf"/>
</dbReference>
<dbReference type="InterPro" id="IPR011527">
    <property type="entry name" value="ABC1_TM_dom"/>
</dbReference>
<evidence type="ECO:0000259" key="13">
    <source>
        <dbReference type="PROSITE" id="PS50893"/>
    </source>
</evidence>
<evidence type="ECO:0000313" key="16">
    <source>
        <dbReference type="Proteomes" id="UP001295684"/>
    </source>
</evidence>
<dbReference type="AlphaFoldDB" id="A0AAD1U1Y2"/>
<feature type="domain" description="ABC transporter" evidence="13">
    <location>
        <begin position="135"/>
        <end position="397"/>
    </location>
</feature>
<dbReference type="FunFam" id="3.40.50.300:FF:000610">
    <property type="entry name" value="Multidrug resistance-associated ABC transporter"/>
    <property type="match status" value="1"/>
</dbReference>
<dbReference type="Pfam" id="PF00664">
    <property type="entry name" value="ABC_membrane"/>
    <property type="match status" value="1"/>
</dbReference>
<dbReference type="GO" id="GO:0005524">
    <property type="term" value="F:ATP binding"/>
    <property type="evidence" value="ECO:0007669"/>
    <property type="project" value="UniProtKB-KW"/>
</dbReference>
<dbReference type="CDD" id="cd18580">
    <property type="entry name" value="ABC_6TM_ABCC_D2"/>
    <property type="match status" value="1"/>
</dbReference>
<keyword evidence="9 11" id="KW-0472">Membrane</keyword>
<keyword evidence="5" id="KW-0677">Repeat</keyword>
<proteinExistence type="inferred from homology"/>
<comment type="similarity">
    <text evidence="2">Belongs to the ABC transporter superfamily. ABCC family. Conjugate transporter (TC 3.A.1.208) subfamily.</text>
</comment>
<dbReference type="PANTHER" id="PTHR24223:SF415">
    <property type="entry name" value="FI20190P1"/>
    <property type="match status" value="1"/>
</dbReference>
<accession>A0AAD1U1Y2</accession>
<feature type="chain" id="PRO_5041904720" evidence="12">
    <location>
        <begin position="19"/>
        <end position="1001"/>
    </location>
</feature>
<dbReference type="Pfam" id="PF00005">
    <property type="entry name" value="ABC_tran"/>
    <property type="match status" value="2"/>
</dbReference>
<feature type="domain" description="ABC transmembrane type-1" evidence="14">
    <location>
        <begin position="554"/>
        <end position="743"/>
    </location>
</feature>
<name>A0AAD1U1Y2_EUPCR</name>
<evidence type="ECO:0000256" key="11">
    <source>
        <dbReference type="SAM" id="Phobius"/>
    </source>
</evidence>
<feature type="transmembrane region" description="Helical" evidence="11">
    <location>
        <begin position="505"/>
        <end position="532"/>
    </location>
</feature>
<keyword evidence="12" id="KW-0732">Signal</keyword>
<dbReference type="CDD" id="cd03250">
    <property type="entry name" value="ABCC_MRP_domain1"/>
    <property type="match status" value="1"/>
</dbReference>
<protein>
    <submittedName>
        <fullName evidence="15">Uncharacterized protein</fullName>
    </submittedName>
</protein>
<feature type="transmembrane region" description="Helical" evidence="11">
    <location>
        <begin position="465"/>
        <end position="493"/>
    </location>
</feature>
<reference evidence="15" key="1">
    <citation type="submission" date="2023-07" db="EMBL/GenBank/DDBJ databases">
        <authorList>
            <consortium name="AG Swart"/>
            <person name="Singh M."/>
            <person name="Singh A."/>
            <person name="Seah K."/>
            <person name="Emmerich C."/>
        </authorList>
    </citation>
    <scope>NUCLEOTIDE SEQUENCE</scope>
    <source>
        <strain evidence="15">DP1</strain>
    </source>
</reference>
<dbReference type="GO" id="GO:0016020">
    <property type="term" value="C:membrane"/>
    <property type="evidence" value="ECO:0007669"/>
    <property type="project" value="UniProtKB-SubCell"/>
</dbReference>
<dbReference type="InterPro" id="IPR003439">
    <property type="entry name" value="ABC_transporter-like_ATP-bd"/>
</dbReference>
<feature type="compositionally biased region" description="Basic and acidic residues" evidence="10">
    <location>
        <begin position="95"/>
        <end position="107"/>
    </location>
</feature>
<dbReference type="PROSITE" id="PS50893">
    <property type="entry name" value="ABC_TRANSPORTER_2"/>
    <property type="match status" value="2"/>
</dbReference>
<dbReference type="InterPro" id="IPR050173">
    <property type="entry name" value="ABC_transporter_C-like"/>
</dbReference>
<evidence type="ECO:0000256" key="8">
    <source>
        <dbReference type="ARBA" id="ARBA00022989"/>
    </source>
</evidence>
<keyword evidence="3" id="KW-0813">Transport</keyword>
<evidence type="ECO:0000256" key="12">
    <source>
        <dbReference type="SAM" id="SignalP"/>
    </source>
</evidence>
<dbReference type="InterPro" id="IPR017871">
    <property type="entry name" value="ABC_transporter-like_CS"/>
</dbReference>
<comment type="caution">
    <text evidence="15">The sequence shown here is derived from an EMBL/GenBank/DDBJ whole genome shotgun (WGS) entry which is preliminary data.</text>
</comment>
<dbReference type="EMBL" id="CAMPGE010001653">
    <property type="protein sequence ID" value="CAI2360453.1"/>
    <property type="molecule type" value="Genomic_DNA"/>
</dbReference>
<evidence type="ECO:0000256" key="6">
    <source>
        <dbReference type="ARBA" id="ARBA00022741"/>
    </source>
</evidence>
<dbReference type="InterPro" id="IPR044726">
    <property type="entry name" value="ABCC_6TM_D2"/>
</dbReference>
<evidence type="ECO:0000256" key="5">
    <source>
        <dbReference type="ARBA" id="ARBA00022737"/>
    </source>
</evidence>
<keyword evidence="4 11" id="KW-0812">Transmembrane</keyword>
<dbReference type="SUPFAM" id="SSF52540">
    <property type="entry name" value="P-loop containing nucleoside triphosphate hydrolases"/>
    <property type="match status" value="2"/>
</dbReference>
<evidence type="ECO:0000256" key="4">
    <source>
        <dbReference type="ARBA" id="ARBA00022692"/>
    </source>
</evidence>
<sequence>MIITFFLFFLLGNKIVLAQAFAAGNIFYTLEEPIKWIPQFIGTCVEFLVSMNRIEKFLKCDELNPKIVEMDNEFCKKNEISIMIEGANFTWGGGKVKETDEKGKDNNDNEDAQEEVKKHKSSHKPFTINDEYQSLDTDDIEEGTTTSDSSQSEHQEKKLIDSIELQDINLQIQEGEFVCVIGEVGSGKSSLLSAILGDMLYLSTETIDANQDRTLDDELRKELLQKASVEQSIIKLGGSISYAQQVPWIQNKSIRENILFGLQMDEAKYNEVIEMCELGPDLEALPGGDLTEIGEKGINLSGGQKARVSLARAIYADRDILLMDDPVSALDANVKKKLKEVFLNKLKYKTRVLVTHAIDFIDCVDRIIVMEAGKIKYCGTYEELEHQGEIKHIIEALAHKTKENKPKEEEKQLENMEDNNILEEENQEKSFISEQGTRVTDEENDEKIDVGWRVYFTFFFSNKLWLFYIATFPLFAIYAYFIVNHTITFGYWIEESYNGLEYSRNFFIVVFYPIAYSLMISMISGVITISVLRSSKLLYEKMTNMVGNAPINLYFDKTPTGRILNRFSKDIDKVDTQVAQRLMWITDCYVSFLYNLFIAIFAMPWSATIVPVTLLICYCLTVFFLKPYRDLKRLTSTTLSPLLSQLSETLAGSSTIRSFNNYPNTNNLINNYVNANFWSGAMRRWFIIRLELACRLIIILGLALMVYFRNQVDPVLVGVFLVHMLGMNGEIIQGTLMTTELEADLVSYERCTKLLEIPQEKSNGSETVPSSWPRCGNIQFNNFSLKYRPSTPLVLKSLCFSIKNGEKVGVIGRTGAGKSTLCLALCRIIEAYQGSIIIDGQDISKLSLEDLRNNITIIPQDPTLFNGTLRFNLDPEGIHSDSELLDLVSQASLDKLVERDAKGLDQNIEEAGTNLSSGQKQLLCICRAILRKSKVVLMDEATANIDIKTEQTIQNLITTQFTDSTVLTIAHRLNTIINSDRVLILDQGEVVENERHKVNNR</sequence>
<feature type="transmembrane region" description="Helical" evidence="11">
    <location>
        <begin position="608"/>
        <end position="625"/>
    </location>
</feature>
<dbReference type="Gene3D" id="3.40.50.300">
    <property type="entry name" value="P-loop containing nucleotide triphosphate hydrolases"/>
    <property type="match status" value="2"/>
</dbReference>
<evidence type="ECO:0000256" key="1">
    <source>
        <dbReference type="ARBA" id="ARBA00004141"/>
    </source>
</evidence>
<dbReference type="PROSITE" id="PS00211">
    <property type="entry name" value="ABC_TRANSPORTER_1"/>
    <property type="match status" value="2"/>
</dbReference>
<evidence type="ECO:0000256" key="2">
    <source>
        <dbReference type="ARBA" id="ARBA00009726"/>
    </source>
</evidence>
<evidence type="ECO:0000256" key="3">
    <source>
        <dbReference type="ARBA" id="ARBA00022448"/>
    </source>
</evidence>
<evidence type="ECO:0000256" key="7">
    <source>
        <dbReference type="ARBA" id="ARBA00022840"/>
    </source>
</evidence>
<keyword evidence="8 11" id="KW-1133">Transmembrane helix</keyword>